<dbReference type="InterPro" id="IPR011990">
    <property type="entry name" value="TPR-like_helical_dom_sf"/>
</dbReference>
<dbReference type="SUPFAM" id="SSF52540">
    <property type="entry name" value="P-loop containing nucleoside triphosphate hydrolases"/>
    <property type="match status" value="1"/>
</dbReference>
<accession>A0A1H5ZG68</accession>
<dbReference type="InterPro" id="IPR027417">
    <property type="entry name" value="P-loop_NTPase"/>
</dbReference>
<reference evidence="8" key="2">
    <citation type="submission" date="2016-10" db="EMBL/GenBank/DDBJ databases">
        <authorList>
            <person name="de Groot N.N."/>
        </authorList>
    </citation>
    <scope>NUCLEOTIDE SEQUENCE [LARGE SCALE GENOMIC DNA]</scope>
    <source>
        <strain evidence="8">ATCC 20501</strain>
    </source>
</reference>
<keyword evidence="3 5" id="KW-0238">DNA-binding</keyword>
<dbReference type="InterPro" id="IPR005158">
    <property type="entry name" value="BTAD"/>
</dbReference>
<dbReference type="InterPro" id="IPR036388">
    <property type="entry name" value="WH-like_DNA-bd_sf"/>
</dbReference>
<dbReference type="RefSeq" id="WP_309599266.1">
    <property type="nucleotide sequence ID" value="NZ_FNVB01000003.1"/>
</dbReference>
<name>A0A1H5ZG68_9PSEU</name>
<evidence type="ECO:0000313" key="9">
    <source>
        <dbReference type="EMBL" id="SFF17654.1"/>
    </source>
</evidence>
<evidence type="ECO:0000313" key="10">
    <source>
        <dbReference type="Proteomes" id="UP000199690"/>
    </source>
</evidence>
<keyword evidence="4" id="KW-0804">Transcription</keyword>
<dbReference type="SUPFAM" id="SSF46894">
    <property type="entry name" value="C-terminal effector domain of the bipartite response regulators"/>
    <property type="match status" value="1"/>
</dbReference>
<comment type="similarity">
    <text evidence="1">Belongs to the AfsR/DnrI/RedD regulatory family.</text>
</comment>
<dbReference type="PROSITE" id="PS51755">
    <property type="entry name" value="OMPR_PHOB"/>
    <property type="match status" value="1"/>
</dbReference>
<organism evidence="8 11">
    <name type="scientific">Saccharopolyspora kobensis</name>
    <dbReference type="NCBI Taxonomy" id="146035"/>
    <lineage>
        <taxon>Bacteria</taxon>
        <taxon>Bacillati</taxon>
        <taxon>Actinomycetota</taxon>
        <taxon>Actinomycetes</taxon>
        <taxon>Pseudonocardiales</taxon>
        <taxon>Pseudonocardiaceae</taxon>
        <taxon>Saccharopolyspora</taxon>
    </lineage>
</organism>
<feature type="region of interest" description="Disordered" evidence="6">
    <location>
        <begin position="1042"/>
        <end position="1063"/>
    </location>
</feature>
<dbReference type="CDD" id="cd15831">
    <property type="entry name" value="BTAD"/>
    <property type="match status" value="1"/>
</dbReference>
<reference evidence="10 11" key="1">
    <citation type="submission" date="2016-10" db="EMBL/GenBank/DDBJ databases">
        <authorList>
            <person name="Varghese N."/>
            <person name="Submissions S."/>
        </authorList>
    </citation>
    <scope>NUCLEOTIDE SEQUENCE [LARGE SCALE GENOMIC DNA]</scope>
    <source>
        <strain evidence="11">ATCC 20501</strain>
        <strain evidence="9 10">CGMCC 4.3529</strain>
    </source>
</reference>
<dbReference type="AlphaFoldDB" id="A0A1H5ZG68"/>
<feature type="domain" description="OmpR/PhoB-type" evidence="7">
    <location>
        <begin position="1"/>
        <end position="97"/>
    </location>
</feature>
<dbReference type="SMR" id="A0A1H5ZG68"/>
<keyword evidence="10" id="KW-1185">Reference proteome</keyword>
<evidence type="ECO:0000259" key="7">
    <source>
        <dbReference type="PROSITE" id="PS51755"/>
    </source>
</evidence>
<feature type="DNA-binding region" description="OmpR/PhoB-type" evidence="5">
    <location>
        <begin position="1"/>
        <end position="97"/>
    </location>
</feature>
<evidence type="ECO:0000256" key="3">
    <source>
        <dbReference type="ARBA" id="ARBA00023125"/>
    </source>
</evidence>
<dbReference type="EMBL" id="FNVB01000003">
    <property type="protein sequence ID" value="SEG34745.1"/>
    <property type="molecule type" value="Genomic_DNA"/>
</dbReference>
<dbReference type="Pfam" id="PF13191">
    <property type="entry name" value="AAA_16"/>
    <property type="match status" value="1"/>
</dbReference>
<dbReference type="GO" id="GO:0000160">
    <property type="term" value="P:phosphorelay signal transduction system"/>
    <property type="evidence" value="ECO:0007669"/>
    <property type="project" value="InterPro"/>
</dbReference>
<dbReference type="Pfam" id="PF03704">
    <property type="entry name" value="BTAD"/>
    <property type="match status" value="1"/>
</dbReference>
<dbReference type="PANTHER" id="PTHR35807:SF1">
    <property type="entry name" value="TRANSCRIPTIONAL REGULATOR REDD"/>
    <property type="match status" value="1"/>
</dbReference>
<evidence type="ECO:0000256" key="6">
    <source>
        <dbReference type="SAM" id="MobiDB-lite"/>
    </source>
</evidence>
<dbReference type="PANTHER" id="PTHR35807">
    <property type="entry name" value="TRANSCRIPTIONAL REGULATOR REDD-RELATED"/>
    <property type="match status" value="1"/>
</dbReference>
<dbReference type="GO" id="GO:0006355">
    <property type="term" value="P:regulation of DNA-templated transcription"/>
    <property type="evidence" value="ECO:0007669"/>
    <property type="project" value="InterPro"/>
</dbReference>
<dbReference type="SMART" id="SM01043">
    <property type="entry name" value="BTAD"/>
    <property type="match status" value="1"/>
</dbReference>
<dbReference type="EMBL" id="FOME01000021">
    <property type="protein sequence ID" value="SFF17654.1"/>
    <property type="molecule type" value="Genomic_DNA"/>
</dbReference>
<evidence type="ECO:0000256" key="1">
    <source>
        <dbReference type="ARBA" id="ARBA00005820"/>
    </source>
</evidence>
<dbReference type="InterPro" id="IPR041664">
    <property type="entry name" value="AAA_16"/>
</dbReference>
<evidence type="ECO:0000256" key="5">
    <source>
        <dbReference type="PROSITE-ProRule" id="PRU01091"/>
    </source>
</evidence>
<dbReference type="Gene3D" id="3.40.50.300">
    <property type="entry name" value="P-loop containing nucleotide triphosphate hydrolases"/>
    <property type="match status" value="1"/>
</dbReference>
<sequence length="1063" mass="113307">MVKFGVLGPVVAEDERGAIDLRGPRHRAVLARLLIARGRVVPVGMLVDDLWEVPPDGAVGAVQSFVATLRRALEPGRAPRTPARLLVTESPGYALRAEFVDAWQFEAAVAESGDLLARGRAEDALAHVEAALDRWRGPAYSEFAEEHWARAEVTRLGELRLLAVERRAEAGLAVGRAPAVAADMRAHVSEHPWREHAWQLLAIALYQAGRQRDALEALRTAKAALATELGVDPGPDLRRLEADILAQAPRLSTTPATAPALEPVVAERRLIGRDRELGRLAAAAAEAADRRELRLALVAGEPGAGKTALVEALTRELAAAGWITAWGRNPEHEGAPATWPWIQLLDGLAAATHVPAPDVFAGADDDAVAARFHARRRVVSHIGAVAAERPVLLVLDDLHRADEETLAQLTALISEPVHQPVLLVGTYRSTELSPALAEVLGRSAGSEPARIYLAGLGRAEVGELARAAAQREVPEEAAQVIHARSGGNPFFARELARLFDTDGDAALHAVPAGVRDVVRQRLNALPGPARTVLRQAAVIGDEVDIDLLTGSEEAVLDAVDAAVLLGFLVESGSRLRFAHALVRDTVHAEVSGPRRSHWHAKAAETLERIRPDDVEAIAHHFLLAGSTATAGRAAHYAALAAQRAERRFAPHEAARSWEAAIAAHDRSGATDPRRRLDLVMGLVRALAITGDLAAARVHRAEAITAAEALGDAESTARVIGAFDVPGIWTTNDDPVMSEQVVAVTERTLAAVPEHLVAERARLLGTLAMELRGTGSARGREAAAEAVALARHLHEPELLAFALNGRFMHTFDRAGLAPERARTGRELVELAAGHGLVTFEVLGHLILLQAHSALAEFDVADRHAAAADALAERHELPLVAVFTRWYAAVRDAAAGRIAEAEAGYRAAAARLGGTGMWGVERGTLPLALLCLRIQEDRPSAVDLATDWGPFLPWVRPLGLLDAGDRDAAVAAARAVPESPPDLLREARLCLTATTAVRLDDQALMEQAYAALEPAAGELAGAGSGLLTAGPVAHHLEKLATGLGRPHAARRNHRRAAEITRQARR</sequence>
<dbReference type="Gene3D" id="1.10.10.10">
    <property type="entry name" value="Winged helix-like DNA-binding domain superfamily/Winged helix DNA-binding domain"/>
    <property type="match status" value="1"/>
</dbReference>
<proteinExistence type="inferred from homology"/>
<dbReference type="SUPFAM" id="SSF48452">
    <property type="entry name" value="TPR-like"/>
    <property type="match status" value="1"/>
</dbReference>
<dbReference type="Proteomes" id="UP000199690">
    <property type="component" value="Unassembled WGS sequence"/>
</dbReference>
<gene>
    <name evidence="8" type="ORF">SAMN02982929_01787</name>
    <name evidence="9" type="ORF">SAMN05216506_12146</name>
</gene>
<dbReference type="SMART" id="SM00862">
    <property type="entry name" value="Trans_reg_C"/>
    <property type="match status" value="1"/>
</dbReference>
<accession>A0A1I2GIE8</accession>
<evidence type="ECO:0000256" key="4">
    <source>
        <dbReference type="ARBA" id="ARBA00023163"/>
    </source>
</evidence>
<evidence type="ECO:0000313" key="8">
    <source>
        <dbReference type="EMBL" id="SEG34745.1"/>
    </source>
</evidence>
<dbReference type="Gene3D" id="1.25.40.10">
    <property type="entry name" value="Tetratricopeptide repeat domain"/>
    <property type="match status" value="1"/>
</dbReference>
<dbReference type="InterPro" id="IPR051677">
    <property type="entry name" value="AfsR-DnrI-RedD_regulator"/>
</dbReference>
<dbReference type="GO" id="GO:0003677">
    <property type="term" value="F:DNA binding"/>
    <property type="evidence" value="ECO:0007669"/>
    <property type="project" value="UniProtKB-UniRule"/>
</dbReference>
<evidence type="ECO:0000313" key="11">
    <source>
        <dbReference type="Proteomes" id="UP000236729"/>
    </source>
</evidence>
<dbReference type="InterPro" id="IPR016032">
    <property type="entry name" value="Sig_transdc_resp-reg_C-effctor"/>
</dbReference>
<dbReference type="Proteomes" id="UP000236729">
    <property type="component" value="Unassembled WGS sequence"/>
</dbReference>
<evidence type="ECO:0000256" key="2">
    <source>
        <dbReference type="ARBA" id="ARBA00023015"/>
    </source>
</evidence>
<keyword evidence="2" id="KW-0805">Transcription regulation</keyword>
<dbReference type="InterPro" id="IPR001867">
    <property type="entry name" value="OmpR/PhoB-type_DNA-bd"/>
</dbReference>
<dbReference type="Pfam" id="PF00486">
    <property type="entry name" value="Trans_reg_C"/>
    <property type="match status" value="1"/>
</dbReference>
<protein>
    <submittedName>
        <fullName evidence="8">Transcriptional regulatory protein, C terminal</fullName>
    </submittedName>
</protein>